<sequence>MFLSFLKHLTSDPSFPSTLSHSSQLSVYCNGWKKRGVN</sequence>
<evidence type="ECO:0000313" key="1">
    <source>
        <dbReference type="EMBL" id="JAH41196.1"/>
    </source>
</evidence>
<name>A0A0E9SIP8_ANGAN</name>
<organism evidence="1">
    <name type="scientific">Anguilla anguilla</name>
    <name type="common">European freshwater eel</name>
    <name type="synonym">Muraena anguilla</name>
    <dbReference type="NCBI Taxonomy" id="7936"/>
    <lineage>
        <taxon>Eukaryota</taxon>
        <taxon>Metazoa</taxon>
        <taxon>Chordata</taxon>
        <taxon>Craniata</taxon>
        <taxon>Vertebrata</taxon>
        <taxon>Euteleostomi</taxon>
        <taxon>Actinopterygii</taxon>
        <taxon>Neopterygii</taxon>
        <taxon>Teleostei</taxon>
        <taxon>Anguilliformes</taxon>
        <taxon>Anguillidae</taxon>
        <taxon>Anguilla</taxon>
    </lineage>
</organism>
<accession>A0A0E9SIP8</accession>
<reference evidence="1" key="1">
    <citation type="submission" date="2014-11" db="EMBL/GenBank/DDBJ databases">
        <authorList>
            <person name="Amaro Gonzalez C."/>
        </authorList>
    </citation>
    <scope>NUCLEOTIDE SEQUENCE</scope>
</reference>
<protein>
    <submittedName>
        <fullName evidence="1">Uncharacterized protein</fullName>
    </submittedName>
</protein>
<dbReference type="EMBL" id="GBXM01067381">
    <property type="protein sequence ID" value="JAH41196.1"/>
    <property type="molecule type" value="Transcribed_RNA"/>
</dbReference>
<proteinExistence type="predicted"/>
<reference evidence="1" key="2">
    <citation type="journal article" date="2015" name="Fish Shellfish Immunol.">
        <title>Early steps in the European eel (Anguilla anguilla)-Vibrio vulnificus interaction in the gills: Role of the RtxA13 toxin.</title>
        <authorList>
            <person name="Callol A."/>
            <person name="Pajuelo D."/>
            <person name="Ebbesson L."/>
            <person name="Teles M."/>
            <person name="MacKenzie S."/>
            <person name="Amaro C."/>
        </authorList>
    </citation>
    <scope>NUCLEOTIDE SEQUENCE</scope>
</reference>
<dbReference type="AlphaFoldDB" id="A0A0E9SIP8"/>